<name>A0A929RW79_9BACT</name>
<dbReference type="Proteomes" id="UP000704068">
    <property type="component" value="Unassembled WGS sequence"/>
</dbReference>
<keyword evidence="1 3" id="KW-0238">DNA-binding</keyword>
<dbReference type="RefSeq" id="WP_303763814.1">
    <property type="nucleotide sequence ID" value="NZ_JABZGR010000012.1"/>
</dbReference>
<dbReference type="SUPFAM" id="SSF47729">
    <property type="entry name" value="IHF-like DNA-binding proteins"/>
    <property type="match status" value="1"/>
</dbReference>
<evidence type="ECO:0000259" key="2">
    <source>
        <dbReference type="Pfam" id="PF18291"/>
    </source>
</evidence>
<dbReference type="InterPro" id="IPR041607">
    <property type="entry name" value="HU-HIG"/>
</dbReference>
<organism evidence="3 4">
    <name type="scientific">Alloprevotella tannerae</name>
    <dbReference type="NCBI Taxonomy" id="76122"/>
    <lineage>
        <taxon>Bacteria</taxon>
        <taxon>Pseudomonadati</taxon>
        <taxon>Bacteroidota</taxon>
        <taxon>Bacteroidia</taxon>
        <taxon>Bacteroidales</taxon>
        <taxon>Prevotellaceae</taxon>
        <taxon>Alloprevotella</taxon>
    </lineage>
</organism>
<protein>
    <submittedName>
        <fullName evidence="3">HU family DNA-binding protein</fullName>
    </submittedName>
</protein>
<gene>
    <name evidence="3" type="ORF">HXK21_05150</name>
</gene>
<accession>A0A929RW79</accession>
<dbReference type="InterPro" id="IPR010992">
    <property type="entry name" value="IHF-like_DNA-bd_dom_sf"/>
</dbReference>
<dbReference type="Gene3D" id="4.10.520.10">
    <property type="entry name" value="IHF-like DNA-binding proteins"/>
    <property type="match status" value="1"/>
</dbReference>
<dbReference type="GO" id="GO:0003677">
    <property type="term" value="F:DNA binding"/>
    <property type="evidence" value="ECO:0007669"/>
    <property type="project" value="UniProtKB-KW"/>
</dbReference>
<feature type="domain" description="HU" evidence="2">
    <location>
        <begin position="1"/>
        <end position="123"/>
    </location>
</feature>
<evidence type="ECO:0000313" key="4">
    <source>
        <dbReference type="Proteomes" id="UP000704068"/>
    </source>
</evidence>
<reference evidence="3" key="1">
    <citation type="submission" date="2020-04" db="EMBL/GenBank/DDBJ databases">
        <title>Deep metagenomics examines the oral microbiome during advanced dental caries in children, revealing novel taxa and co-occurrences with host molecules.</title>
        <authorList>
            <person name="Baker J.L."/>
            <person name="Morton J.T."/>
            <person name="Dinis M."/>
            <person name="Alvarez R."/>
            <person name="Tran N.C."/>
            <person name="Knight R."/>
            <person name="Edlund A."/>
        </authorList>
    </citation>
    <scope>NUCLEOTIDE SEQUENCE</scope>
    <source>
        <strain evidence="3">JCVI_34_bin.1</strain>
    </source>
</reference>
<evidence type="ECO:0000256" key="1">
    <source>
        <dbReference type="ARBA" id="ARBA00023125"/>
    </source>
</evidence>
<dbReference type="AlphaFoldDB" id="A0A929RW79"/>
<proteinExistence type="predicted"/>
<sequence length="200" mass="22073">MTVSYKLIPTSGKLASKKPFKALCAPYATTSLQEMGRNIERGTTFSMSDLAGALEALSKELKAQLLAGNRVHLPGLGFFSLAIKGDLRTHPRTHRSRLLRPQVRTIRFQPEKEVMGQMKAAKFVLLNQPRPNKAMPSASTIASVLTEVFAAVPILQISDLRDRFQLSTAKTYALARQLEAEGKLINVGSKWHKVFQKGAL</sequence>
<comment type="caution">
    <text evidence="3">The sequence shown here is derived from an EMBL/GenBank/DDBJ whole genome shotgun (WGS) entry which is preliminary data.</text>
</comment>
<dbReference type="Pfam" id="PF18291">
    <property type="entry name" value="HU-HIG"/>
    <property type="match status" value="1"/>
</dbReference>
<dbReference type="EMBL" id="JABZGR010000012">
    <property type="protein sequence ID" value="MBF0970410.1"/>
    <property type="molecule type" value="Genomic_DNA"/>
</dbReference>
<evidence type="ECO:0000313" key="3">
    <source>
        <dbReference type="EMBL" id="MBF0970410.1"/>
    </source>
</evidence>